<evidence type="ECO:0000313" key="6">
    <source>
        <dbReference type="EMBL" id="MFC3700853.1"/>
    </source>
</evidence>
<dbReference type="InterPro" id="IPR016163">
    <property type="entry name" value="Ald_DH_C"/>
</dbReference>
<dbReference type="Pfam" id="PF00171">
    <property type="entry name" value="Aldedh"/>
    <property type="match status" value="1"/>
</dbReference>
<dbReference type="PANTHER" id="PTHR43353">
    <property type="entry name" value="SUCCINATE-SEMIALDEHYDE DEHYDROGENASE, MITOCHONDRIAL"/>
    <property type="match status" value="1"/>
</dbReference>
<dbReference type="PROSITE" id="PS00070">
    <property type="entry name" value="ALDEHYDE_DEHYDR_CYS"/>
    <property type="match status" value="1"/>
</dbReference>
<evidence type="ECO:0000256" key="1">
    <source>
        <dbReference type="ARBA" id="ARBA00009986"/>
    </source>
</evidence>
<sequence length="483" mass="51280">MTINSNLLGLGSFVDGQWVQAGPKFSVTNPATGEEIAKVSDADAQLAEQAIAAAKKALPAWRAKSAGERASILRKWFNLMMEHQHDLGVIMTLEQGKPLAEAKGEVAYGASFVEWFAEEGKRIYGETIPAPSGDKRLMVIKQPVGVVASITPWNFPSSMITRKAAPALAAGCTFIIRPSELTPLSATALAKLAEQAGIPAGVFNVIVGTDAKGIGEVFTQHPDVAKFSFTGSTAVGKQLIAQSASTVKKVSMELGGNAPFIVFDDADLDAAVKGAMASKYRNAGQTCVCANRILVQESIHDAFVEKFQAAVAELKVGHGLEDGTTIGPLIHEKALQNIHKRIEESVAQGAKVRVGGQPHERGGSFYTPTILTDVSNDMPIASQEIFGPVAPIIKFKTEAEAIAIANDTDFGLAAYFYARDIGRVWRVSEGLEYGMVGINEGILSNVAAPFGGMKSSGLGREGSRHGIEEYIEMKYLCLGGIDA</sequence>
<name>A0ABV7WNK6_9GAMM</name>
<organism evidence="6 7">
    <name type="scientific">Reinekea marina</name>
    <dbReference type="NCBI Taxonomy" id="1310421"/>
    <lineage>
        <taxon>Bacteria</taxon>
        <taxon>Pseudomonadati</taxon>
        <taxon>Pseudomonadota</taxon>
        <taxon>Gammaproteobacteria</taxon>
        <taxon>Oceanospirillales</taxon>
        <taxon>Saccharospirillaceae</taxon>
        <taxon>Reinekea</taxon>
    </lineage>
</organism>
<dbReference type="Gene3D" id="3.40.605.10">
    <property type="entry name" value="Aldehyde Dehydrogenase, Chain A, domain 1"/>
    <property type="match status" value="1"/>
</dbReference>
<accession>A0ABV7WNK6</accession>
<dbReference type="PANTHER" id="PTHR43353:SF5">
    <property type="entry name" value="SUCCINATE-SEMIALDEHYDE DEHYDROGENASE, MITOCHONDRIAL"/>
    <property type="match status" value="1"/>
</dbReference>
<dbReference type="InterPro" id="IPR016160">
    <property type="entry name" value="Ald_DH_CS_CYS"/>
</dbReference>
<evidence type="ECO:0000256" key="3">
    <source>
        <dbReference type="PROSITE-ProRule" id="PRU10007"/>
    </source>
</evidence>
<dbReference type="EMBL" id="JBHRYN010000007">
    <property type="protein sequence ID" value="MFC3700853.1"/>
    <property type="molecule type" value="Genomic_DNA"/>
</dbReference>
<comment type="caution">
    <text evidence="6">The sequence shown here is derived from an EMBL/GenBank/DDBJ whole genome shotgun (WGS) entry which is preliminary data.</text>
</comment>
<dbReference type="Proteomes" id="UP001595710">
    <property type="component" value="Unassembled WGS sequence"/>
</dbReference>
<feature type="active site" evidence="3">
    <location>
        <position position="253"/>
    </location>
</feature>
<dbReference type="NCBIfam" id="TIGR01780">
    <property type="entry name" value="SSADH"/>
    <property type="match status" value="1"/>
</dbReference>
<evidence type="ECO:0000259" key="5">
    <source>
        <dbReference type="Pfam" id="PF00171"/>
    </source>
</evidence>
<proteinExistence type="inferred from homology"/>
<dbReference type="PROSITE" id="PS00687">
    <property type="entry name" value="ALDEHYDE_DEHYDR_GLU"/>
    <property type="match status" value="1"/>
</dbReference>
<gene>
    <name evidence="6" type="ORF">ACFOND_04300</name>
</gene>
<protein>
    <submittedName>
        <fullName evidence="6">NAD-dependent succinate-semialdehyde dehydrogenase</fullName>
        <ecNumber evidence="6">1.2.1.-</ecNumber>
    </submittedName>
</protein>
<evidence type="ECO:0000313" key="7">
    <source>
        <dbReference type="Proteomes" id="UP001595710"/>
    </source>
</evidence>
<dbReference type="SUPFAM" id="SSF53720">
    <property type="entry name" value="ALDH-like"/>
    <property type="match status" value="1"/>
</dbReference>
<evidence type="ECO:0000256" key="4">
    <source>
        <dbReference type="RuleBase" id="RU003345"/>
    </source>
</evidence>
<keyword evidence="2 4" id="KW-0560">Oxidoreductase</keyword>
<dbReference type="RefSeq" id="WP_290280442.1">
    <property type="nucleotide sequence ID" value="NZ_JAUFQI010000001.1"/>
</dbReference>
<reference evidence="7" key="1">
    <citation type="journal article" date="2019" name="Int. J. Syst. Evol. Microbiol.">
        <title>The Global Catalogue of Microorganisms (GCM) 10K type strain sequencing project: providing services to taxonomists for standard genome sequencing and annotation.</title>
        <authorList>
            <consortium name="The Broad Institute Genomics Platform"/>
            <consortium name="The Broad Institute Genome Sequencing Center for Infectious Disease"/>
            <person name="Wu L."/>
            <person name="Ma J."/>
        </authorList>
    </citation>
    <scope>NUCLEOTIDE SEQUENCE [LARGE SCALE GENOMIC DNA]</scope>
    <source>
        <strain evidence="7">CECT 8288</strain>
    </source>
</reference>
<dbReference type="CDD" id="cd07103">
    <property type="entry name" value="ALDH_F5_SSADH_GabD"/>
    <property type="match status" value="1"/>
</dbReference>
<dbReference type="Gene3D" id="3.40.309.10">
    <property type="entry name" value="Aldehyde Dehydrogenase, Chain A, domain 2"/>
    <property type="match status" value="1"/>
</dbReference>
<dbReference type="InterPro" id="IPR050740">
    <property type="entry name" value="Aldehyde_DH_Superfamily"/>
</dbReference>
<dbReference type="InterPro" id="IPR015590">
    <property type="entry name" value="Aldehyde_DH_dom"/>
</dbReference>
<dbReference type="InterPro" id="IPR029510">
    <property type="entry name" value="Ald_DH_CS_GLU"/>
</dbReference>
<dbReference type="EC" id="1.2.1.-" evidence="6"/>
<dbReference type="GO" id="GO:0016491">
    <property type="term" value="F:oxidoreductase activity"/>
    <property type="evidence" value="ECO:0007669"/>
    <property type="project" value="UniProtKB-KW"/>
</dbReference>
<evidence type="ECO:0000256" key="2">
    <source>
        <dbReference type="ARBA" id="ARBA00023002"/>
    </source>
</evidence>
<dbReference type="InterPro" id="IPR016161">
    <property type="entry name" value="Ald_DH/histidinol_DH"/>
</dbReference>
<comment type="similarity">
    <text evidence="1 4">Belongs to the aldehyde dehydrogenase family.</text>
</comment>
<keyword evidence="7" id="KW-1185">Reference proteome</keyword>
<dbReference type="InterPro" id="IPR016162">
    <property type="entry name" value="Ald_DH_N"/>
</dbReference>
<dbReference type="InterPro" id="IPR010102">
    <property type="entry name" value="Succ_semiAld_DH"/>
</dbReference>
<feature type="domain" description="Aldehyde dehydrogenase" evidence="5">
    <location>
        <begin position="18"/>
        <end position="475"/>
    </location>
</feature>